<gene>
    <name evidence="3" type="ORF">SLS60_007647</name>
</gene>
<feature type="compositionally biased region" description="Polar residues" evidence="1">
    <location>
        <begin position="132"/>
        <end position="145"/>
    </location>
</feature>
<feature type="region of interest" description="Disordered" evidence="1">
    <location>
        <begin position="329"/>
        <end position="358"/>
    </location>
</feature>
<keyword evidence="2" id="KW-0732">Signal</keyword>
<feature type="signal peptide" evidence="2">
    <location>
        <begin position="1"/>
        <end position="25"/>
    </location>
</feature>
<dbReference type="Proteomes" id="UP001521785">
    <property type="component" value="Unassembled WGS sequence"/>
</dbReference>
<protein>
    <submittedName>
        <fullName evidence="3">Uncharacterized protein</fullName>
    </submittedName>
</protein>
<evidence type="ECO:0000256" key="1">
    <source>
        <dbReference type="SAM" id="MobiDB-lite"/>
    </source>
</evidence>
<dbReference type="EMBL" id="JAKJXO020000010">
    <property type="protein sequence ID" value="KAL1599842.1"/>
    <property type="molecule type" value="Genomic_DNA"/>
</dbReference>
<evidence type="ECO:0000256" key="2">
    <source>
        <dbReference type="SAM" id="SignalP"/>
    </source>
</evidence>
<feature type="compositionally biased region" description="Basic and acidic residues" evidence="1">
    <location>
        <begin position="329"/>
        <end position="343"/>
    </location>
</feature>
<feature type="region of interest" description="Disordered" evidence="1">
    <location>
        <begin position="96"/>
        <end position="186"/>
    </location>
</feature>
<evidence type="ECO:0000313" key="4">
    <source>
        <dbReference type="Proteomes" id="UP001521785"/>
    </source>
</evidence>
<accession>A0ABR3R659</accession>
<sequence length="372" mass="41895">MLWLVFIALFFLGALLYFAWRFARGHCPDCESRDADIIWLKKRLANKEDITPAMVQQRETLPTNPSRDRRVAISEDDLKNEVTVRTEDLEKGIVITRGMKARQAPSSSRSERSNPFDLENAAPFKSHFSDDTLGTTSTKSSQPTRARSEDSMFRHGLGVEQNRSLAMRQLTRPPSEVEDEHYEDPPLPFWKRTAARVGPKNLGRGEGTKRNETEDLAEPKHQHIMRVYNDEGHAPTPEAIQRPYNAPRTYSHPGPAPAPPVPFLEPSVYRPAANPNPYAFSPRSAYFEDTGDADSGRGSSDAVPKFYPQPAHGEFISVGLDDQFSWEREREQAGAARRADELRKKRRTGGYGGMAPIVPPGMDGDDYYPIRV</sequence>
<keyword evidence="4" id="KW-1185">Reference proteome</keyword>
<evidence type="ECO:0000313" key="3">
    <source>
        <dbReference type="EMBL" id="KAL1599842.1"/>
    </source>
</evidence>
<organism evidence="3 4">
    <name type="scientific">Paraconiothyrium brasiliense</name>
    <dbReference type="NCBI Taxonomy" id="300254"/>
    <lineage>
        <taxon>Eukaryota</taxon>
        <taxon>Fungi</taxon>
        <taxon>Dikarya</taxon>
        <taxon>Ascomycota</taxon>
        <taxon>Pezizomycotina</taxon>
        <taxon>Dothideomycetes</taxon>
        <taxon>Pleosporomycetidae</taxon>
        <taxon>Pleosporales</taxon>
        <taxon>Massarineae</taxon>
        <taxon>Didymosphaeriaceae</taxon>
        <taxon>Paraconiothyrium</taxon>
    </lineage>
</organism>
<name>A0ABR3R659_9PLEO</name>
<comment type="caution">
    <text evidence="3">The sequence shown here is derived from an EMBL/GenBank/DDBJ whole genome shotgun (WGS) entry which is preliminary data.</text>
</comment>
<reference evidence="3 4" key="1">
    <citation type="submission" date="2024-02" db="EMBL/GenBank/DDBJ databases">
        <title>De novo assembly and annotation of 12 fungi associated with fruit tree decline syndrome in Ontario, Canada.</title>
        <authorList>
            <person name="Sulman M."/>
            <person name="Ellouze W."/>
            <person name="Ilyukhin E."/>
        </authorList>
    </citation>
    <scope>NUCLEOTIDE SEQUENCE [LARGE SCALE GENOMIC DNA]</scope>
    <source>
        <strain evidence="3 4">M42-189</strain>
    </source>
</reference>
<feature type="chain" id="PRO_5046774040" evidence="2">
    <location>
        <begin position="26"/>
        <end position="372"/>
    </location>
</feature>
<feature type="region of interest" description="Disordered" evidence="1">
    <location>
        <begin position="232"/>
        <end position="258"/>
    </location>
</feature>
<proteinExistence type="predicted"/>